<keyword evidence="5 6" id="KW-0408">Iron</keyword>
<keyword evidence="4 6" id="KW-0479">Metal-binding</keyword>
<organism evidence="7 8">
    <name type="scientific">Tumebacillus lacus</name>
    <dbReference type="NCBI Taxonomy" id="2995335"/>
    <lineage>
        <taxon>Bacteria</taxon>
        <taxon>Bacillati</taxon>
        <taxon>Bacillota</taxon>
        <taxon>Bacilli</taxon>
        <taxon>Bacillales</taxon>
        <taxon>Alicyclobacillaceae</taxon>
        <taxon>Tumebacillus</taxon>
    </lineage>
</organism>
<evidence type="ECO:0000256" key="5">
    <source>
        <dbReference type="ARBA" id="ARBA00023004"/>
    </source>
</evidence>
<protein>
    <recommendedName>
        <fullName evidence="6">Group 1 truncated hemoglobin</fullName>
    </recommendedName>
</protein>
<gene>
    <name evidence="7" type="ORF">OS242_09170</name>
</gene>
<keyword evidence="3 6" id="KW-0349">Heme</keyword>
<name>A0ABT3WZQ4_9BACL</name>
<evidence type="ECO:0000256" key="4">
    <source>
        <dbReference type="ARBA" id="ARBA00022723"/>
    </source>
</evidence>
<comment type="similarity">
    <text evidence="1 6">Belongs to the truncated hemoglobin family. Group I subfamily.</text>
</comment>
<dbReference type="InterPro" id="IPR009050">
    <property type="entry name" value="Globin-like_sf"/>
</dbReference>
<dbReference type="Proteomes" id="UP001208017">
    <property type="component" value="Unassembled WGS sequence"/>
</dbReference>
<evidence type="ECO:0000256" key="6">
    <source>
        <dbReference type="PIRNR" id="PIRNR002030"/>
    </source>
</evidence>
<evidence type="ECO:0000313" key="8">
    <source>
        <dbReference type="Proteomes" id="UP001208017"/>
    </source>
</evidence>
<accession>A0ABT3WZQ4</accession>
<dbReference type="InterPro" id="IPR016339">
    <property type="entry name" value="Hemoglobin_trunc_I"/>
</dbReference>
<evidence type="ECO:0000313" key="7">
    <source>
        <dbReference type="EMBL" id="MCX7570134.1"/>
    </source>
</evidence>
<comment type="caution">
    <text evidence="7">The sequence shown here is derived from an EMBL/GenBank/DDBJ whole genome shotgun (WGS) entry which is preliminary data.</text>
</comment>
<dbReference type="PIRSF" id="PIRSF002030">
    <property type="entry name" value="Globin_Protozoa/Cyanobacteria"/>
    <property type="match status" value="1"/>
</dbReference>
<dbReference type="Gene3D" id="1.10.490.10">
    <property type="entry name" value="Globins"/>
    <property type="match status" value="1"/>
</dbReference>
<dbReference type="Pfam" id="PF01152">
    <property type="entry name" value="Bac_globin"/>
    <property type="match status" value="1"/>
</dbReference>
<evidence type="ECO:0000256" key="3">
    <source>
        <dbReference type="ARBA" id="ARBA00022617"/>
    </source>
</evidence>
<dbReference type="InterPro" id="IPR001486">
    <property type="entry name" value="Hemoglobin_trunc"/>
</dbReference>
<reference evidence="7 8" key="1">
    <citation type="submission" date="2022-11" db="EMBL/GenBank/DDBJ databases">
        <title>Study of microbial diversity in lake waters.</title>
        <authorList>
            <person name="Zhang J."/>
        </authorList>
    </citation>
    <scope>NUCLEOTIDE SEQUENCE [LARGE SCALE GENOMIC DNA]</scope>
    <source>
        <strain evidence="7 8">DT12</strain>
    </source>
</reference>
<keyword evidence="2 6" id="KW-0813">Transport</keyword>
<proteinExistence type="inferred from homology"/>
<evidence type="ECO:0000256" key="2">
    <source>
        <dbReference type="ARBA" id="ARBA00022448"/>
    </source>
</evidence>
<evidence type="ECO:0000256" key="1">
    <source>
        <dbReference type="ARBA" id="ARBA00009660"/>
    </source>
</evidence>
<dbReference type="EMBL" id="JAPMLT010000003">
    <property type="protein sequence ID" value="MCX7570134.1"/>
    <property type="molecule type" value="Genomic_DNA"/>
</dbReference>
<dbReference type="SUPFAM" id="SSF46458">
    <property type="entry name" value="Globin-like"/>
    <property type="match status" value="1"/>
</dbReference>
<keyword evidence="8" id="KW-1185">Reference proteome</keyword>
<keyword evidence="6" id="KW-0561">Oxygen transport</keyword>
<comment type="cofactor">
    <cofactor evidence="6">
        <name>heme</name>
        <dbReference type="ChEBI" id="CHEBI:30413"/>
    </cofactor>
</comment>
<dbReference type="RefSeq" id="WP_267151375.1">
    <property type="nucleotide sequence ID" value="NZ_JAPMLT010000003.1"/>
</dbReference>
<dbReference type="CDD" id="cd00454">
    <property type="entry name" value="TrHb1_N"/>
    <property type="match status" value="1"/>
</dbReference>
<dbReference type="InterPro" id="IPR012292">
    <property type="entry name" value="Globin/Proto"/>
</dbReference>
<sequence length="117" mass="13039">MANLYEKFGGTETIAAVVEEFYKRVLADDTINHFFKETDMKKQMRHQTAFVSFALGGPAYTGKSMEKAHEGMNLQPEHFDAVATHLAGALAHFNVSDEDINEVLATVGTLREAILYK</sequence>